<reference evidence="2 3" key="1">
    <citation type="journal article" date="2023" name="Life. Sci Alliance">
        <title>Evolutionary insights into 3D genome organization and epigenetic landscape of Vigna mungo.</title>
        <authorList>
            <person name="Junaid A."/>
            <person name="Singh B."/>
            <person name="Bhatia S."/>
        </authorList>
    </citation>
    <scope>NUCLEOTIDE SEQUENCE [LARGE SCALE GENOMIC DNA]</scope>
    <source>
        <strain evidence="2">Urdbean</strain>
    </source>
</reference>
<feature type="non-terminal residue" evidence="2">
    <location>
        <position position="1"/>
    </location>
</feature>
<dbReference type="EMBL" id="CP144696">
    <property type="protein sequence ID" value="WVZ09618.1"/>
    <property type="molecule type" value="Genomic_DNA"/>
</dbReference>
<organism evidence="2 3">
    <name type="scientific">Vigna mungo</name>
    <name type="common">Black gram</name>
    <name type="synonym">Phaseolus mungo</name>
    <dbReference type="NCBI Taxonomy" id="3915"/>
    <lineage>
        <taxon>Eukaryota</taxon>
        <taxon>Viridiplantae</taxon>
        <taxon>Streptophyta</taxon>
        <taxon>Embryophyta</taxon>
        <taxon>Tracheophyta</taxon>
        <taxon>Spermatophyta</taxon>
        <taxon>Magnoliopsida</taxon>
        <taxon>eudicotyledons</taxon>
        <taxon>Gunneridae</taxon>
        <taxon>Pentapetalae</taxon>
        <taxon>rosids</taxon>
        <taxon>fabids</taxon>
        <taxon>Fabales</taxon>
        <taxon>Fabaceae</taxon>
        <taxon>Papilionoideae</taxon>
        <taxon>50 kb inversion clade</taxon>
        <taxon>NPAAA clade</taxon>
        <taxon>indigoferoid/millettioid clade</taxon>
        <taxon>Phaseoleae</taxon>
        <taxon>Vigna</taxon>
    </lineage>
</organism>
<name>A0AAQ3RYC1_VIGMU</name>
<dbReference type="AlphaFoldDB" id="A0AAQ3RYC1"/>
<evidence type="ECO:0000313" key="2">
    <source>
        <dbReference type="EMBL" id="WVZ09618.1"/>
    </source>
</evidence>
<proteinExistence type="predicted"/>
<evidence type="ECO:0000256" key="1">
    <source>
        <dbReference type="SAM" id="MobiDB-lite"/>
    </source>
</evidence>
<sequence>TVAAATTNAKFQRISKTTTGFEYAQSLCLSSNCSAAASRTTIDGSRISRRPLACRRKRAASRRLGRRRRRRPELESSEEAPRNGVGSAPSSEEWLGDLVVAM</sequence>
<feature type="compositionally biased region" description="Basic residues" evidence="1">
    <location>
        <begin position="47"/>
        <end position="71"/>
    </location>
</feature>
<protein>
    <submittedName>
        <fullName evidence="2">Uncharacterized protein</fullName>
    </submittedName>
</protein>
<gene>
    <name evidence="2" type="ORF">V8G54_014148</name>
</gene>
<evidence type="ECO:0000313" key="3">
    <source>
        <dbReference type="Proteomes" id="UP001374535"/>
    </source>
</evidence>
<dbReference type="Proteomes" id="UP001374535">
    <property type="component" value="Chromosome 5"/>
</dbReference>
<feature type="region of interest" description="Disordered" evidence="1">
    <location>
        <begin position="46"/>
        <end position="91"/>
    </location>
</feature>
<accession>A0AAQ3RYC1</accession>
<keyword evidence="3" id="KW-1185">Reference proteome</keyword>